<dbReference type="CDD" id="cd07041">
    <property type="entry name" value="STAS_RsbR_RsbS_like"/>
    <property type="match status" value="1"/>
</dbReference>
<dbReference type="InterPro" id="IPR000700">
    <property type="entry name" value="PAS-assoc_C"/>
</dbReference>
<evidence type="ECO:0000259" key="5">
    <source>
        <dbReference type="PROSITE" id="PS50801"/>
    </source>
</evidence>
<evidence type="ECO:0000259" key="3">
    <source>
        <dbReference type="PROSITE" id="PS50112"/>
    </source>
</evidence>
<dbReference type="Pfam" id="PF08448">
    <property type="entry name" value="PAS_4"/>
    <property type="match status" value="2"/>
</dbReference>
<dbReference type="OrthoDB" id="9779734at2"/>
<feature type="domain" description="PAC" evidence="4">
    <location>
        <begin position="242"/>
        <end position="294"/>
    </location>
</feature>
<evidence type="ECO:0000259" key="4">
    <source>
        <dbReference type="PROSITE" id="PS50113"/>
    </source>
</evidence>
<reference evidence="7" key="1">
    <citation type="submission" date="2017-08" db="EMBL/GenBank/DDBJ databases">
        <authorList>
            <person name="Grouzdev D.S."/>
            <person name="Gaisin V.A."/>
            <person name="Rysina M.S."/>
            <person name="Gorlenko V.M."/>
        </authorList>
    </citation>
    <scope>NUCLEOTIDE SEQUENCE [LARGE SCALE GENOMIC DNA]</scope>
    <source>
        <strain evidence="7">Kir15-3F</strain>
    </source>
</reference>
<feature type="domain" description="PAS" evidence="3">
    <location>
        <begin position="195"/>
        <end position="215"/>
    </location>
</feature>
<feature type="domain" description="PAS" evidence="3">
    <location>
        <begin position="49"/>
        <end position="119"/>
    </location>
</feature>
<feature type="coiled-coil region" evidence="2">
    <location>
        <begin position="15"/>
        <end position="49"/>
    </location>
</feature>
<dbReference type="PROSITE" id="PS50112">
    <property type="entry name" value="PAS"/>
    <property type="match status" value="3"/>
</dbReference>
<keyword evidence="2" id="KW-0175">Coiled coil</keyword>
<keyword evidence="7" id="KW-1185">Reference proteome</keyword>
<dbReference type="InterPro" id="IPR000014">
    <property type="entry name" value="PAS"/>
</dbReference>
<dbReference type="InterPro" id="IPR035965">
    <property type="entry name" value="PAS-like_dom_sf"/>
</dbReference>
<gene>
    <name evidence="6" type="ORF">CJ255_07790</name>
</gene>
<dbReference type="SUPFAM" id="SSF52091">
    <property type="entry name" value="SpoIIaa-like"/>
    <property type="match status" value="1"/>
</dbReference>
<feature type="domain" description="PAC" evidence="4">
    <location>
        <begin position="363"/>
        <end position="415"/>
    </location>
</feature>
<protein>
    <recommendedName>
        <fullName evidence="8">Histidine kinase</fullName>
    </recommendedName>
</protein>
<dbReference type="PROSITE" id="PS50113">
    <property type="entry name" value="PAC"/>
    <property type="match status" value="2"/>
</dbReference>
<evidence type="ECO:0008006" key="8">
    <source>
        <dbReference type="Google" id="ProtNLM"/>
    </source>
</evidence>
<dbReference type="CDD" id="cd00130">
    <property type="entry name" value="PAS"/>
    <property type="match status" value="3"/>
</dbReference>
<dbReference type="PROSITE" id="PS50801">
    <property type="entry name" value="STAS"/>
    <property type="match status" value="1"/>
</dbReference>
<organism evidence="6 7">
    <name type="scientific">Candidatus Viridilinea mediisalina</name>
    <dbReference type="NCBI Taxonomy" id="2024553"/>
    <lineage>
        <taxon>Bacteria</taxon>
        <taxon>Bacillati</taxon>
        <taxon>Chloroflexota</taxon>
        <taxon>Chloroflexia</taxon>
        <taxon>Chloroflexales</taxon>
        <taxon>Chloroflexineae</taxon>
        <taxon>Oscillochloridaceae</taxon>
        <taxon>Candidatus Viridilinea</taxon>
    </lineage>
</organism>
<dbReference type="InterPro" id="IPR051932">
    <property type="entry name" value="Bact_StressResp_Reg"/>
</dbReference>
<keyword evidence="1" id="KW-0597">Phosphoprotein</keyword>
<evidence type="ECO:0000313" key="6">
    <source>
        <dbReference type="EMBL" id="PDW03639.1"/>
    </source>
</evidence>
<dbReference type="SMART" id="SM00086">
    <property type="entry name" value="PAC"/>
    <property type="match status" value="2"/>
</dbReference>
<comment type="caution">
    <text evidence="6">The sequence shown here is derived from an EMBL/GenBank/DDBJ whole genome shotgun (WGS) entry which is preliminary data.</text>
</comment>
<dbReference type="InterPro" id="IPR001610">
    <property type="entry name" value="PAC"/>
</dbReference>
<dbReference type="Gene3D" id="3.30.450.20">
    <property type="entry name" value="PAS domain"/>
    <property type="match status" value="3"/>
</dbReference>
<dbReference type="Gene3D" id="3.30.750.24">
    <property type="entry name" value="STAS domain"/>
    <property type="match status" value="1"/>
</dbReference>
<sequence length="552" mass="60990">MLKQPSAFLKPSLSLKEILLNTPALQQRIAELEAELATAQQQISQLQRDQTLFQGVVEHMPAVLVVKDLEGRFMMLNRTASMASNLTPEQAVGMNDHDLMPPEIANAIQARDREVASSGDPEFYEDTVMIDGKLDFFSTVRFPIRDSQGQVYATGTVAVNVTERKRLEQDNVLFRSIVKHSPIAIGNAPMDPPELNYVNLAYCQLLGYREEELLGLPITEVFGEDPAFINATFQECVTKGTWTGEMRYRHKDGRLIPTLLVASVISDDQGQPIGVTGFVQDLTELKQQAGQLRLFQLLVENAPDGIVIADGQGQITYANRAYHEMFGARESLVGHSALELLTPEERERMTNIWATHMLNKDTFVEQINYRRVDGSTFPAQCSGLVIRDEHEQIVGYATINRDLSEQLRAAEERQELQEQIIMAQQAALRELSTPLMPIAEGVVVMPIIGSIDTSRAQQVMETLLEGIAEHDAALAILDITGVKVVDTQVAGALIRAAQAARLLGADVVLSGISPEIAQTLVHIGVELREIVAKGSLENAIAYALERHRLDHG</sequence>
<feature type="domain" description="PAS" evidence="3">
    <location>
        <begin position="291"/>
        <end position="361"/>
    </location>
</feature>
<dbReference type="NCBIfam" id="TIGR00229">
    <property type="entry name" value="sensory_box"/>
    <property type="match status" value="3"/>
</dbReference>
<evidence type="ECO:0000256" key="1">
    <source>
        <dbReference type="ARBA" id="ARBA00022553"/>
    </source>
</evidence>
<name>A0A2A6RL72_9CHLR</name>
<dbReference type="InterPro" id="IPR013656">
    <property type="entry name" value="PAS_4"/>
</dbReference>
<dbReference type="Pfam" id="PF13426">
    <property type="entry name" value="PAS_9"/>
    <property type="match status" value="1"/>
</dbReference>
<dbReference type="Pfam" id="PF01740">
    <property type="entry name" value="STAS"/>
    <property type="match status" value="1"/>
</dbReference>
<dbReference type="PANTHER" id="PTHR33745:SF3">
    <property type="entry name" value="RSBT CO-ANTAGONIST PROTEIN RSBRC"/>
    <property type="match status" value="1"/>
</dbReference>
<dbReference type="PANTHER" id="PTHR33745">
    <property type="entry name" value="RSBT ANTAGONIST PROTEIN RSBS-RELATED"/>
    <property type="match status" value="1"/>
</dbReference>
<dbReference type="InterPro" id="IPR036513">
    <property type="entry name" value="STAS_dom_sf"/>
</dbReference>
<feature type="domain" description="STAS" evidence="5">
    <location>
        <begin position="432"/>
        <end position="543"/>
    </location>
</feature>
<evidence type="ECO:0000313" key="7">
    <source>
        <dbReference type="Proteomes" id="UP000220527"/>
    </source>
</evidence>
<dbReference type="InterPro" id="IPR002645">
    <property type="entry name" value="STAS_dom"/>
</dbReference>
<dbReference type="AlphaFoldDB" id="A0A2A6RL72"/>
<dbReference type="SMART" id="SM00091">
    <property type="entry name" value="PAS"/>
    <property type="match status" value="3"/>
</dbReference>
<dbReference type="SUPFAM" id="SSF55785">
    <property type="entry name" value="PYP-like sensor domain (PAS domain)"/>
    <property type="match status" value="3"/>
</dbReference>
<dbReference type="EMBL" id="NQWI01000025">
    <property type="protein sequence ID" value="PDW03639.1"/>
    <property type="molecule type" value="Genomic_DNA"/>
</dbReference>
<evidence type="ECO:0000256" key="2">
    <source>
        <dbReference type="SAM" id="Coils"/>
    </source>
</evidence>
<proteinExistence type="predicted"/>
<accession>A0A2A6RL72</accession>
<dbReference type="Proteomes" id="UP000220527">
    <property type="component" value="Unassembled WGS sequence"/>
</dbReference>